<dbReference type="OMA" id="CLHTLVI"/>
<sequence>MPKNEIDDYFYARRDITCLSSLLAALEHWKFTGPELDYRPRPRLMLEADQRRMFYTALADVSSTVDRSVAVTGSFAADQKVRLVVSISKSVINEFAATQSHTSSASESTLFGATMDVDKEDEASWPKASHSEPLSIDRLLLPLLGSELESALPLLERTLKHHPTEFLQRIVASDTIFPRHHKGFRGIFKRWKADKLLDKYLLPEGGITKVIGKAQAESIEKRIPGVRVGNTGRVIVSKGNLVKWINEMGSLLCETVKTLKDGNQSCEVQTSMGMECLAIISIIREVFSADEFMPIFVASSLAPVLASCYTQTQTIDVNDSAAHQSYPIPICLHTLVINYLNYVCSYRGFASVLYVNHRWYAHMLPEPKLEVHYLTTDDSTLEMRDISLNKVLRSLIAVDTTERWYKRRRGWLRAQKVAGSIHPEAALICLQLATTTQGQVDRLQAQHNFGDDAAQLLSQLDNCVGLSRKMCWCCNRLWNFKAGKWKGSTDPQYCHGHVLPWIPPAYGVSLKALEHMRMDLIEILRETVVSLKAEDST</sequence>
<dbReference type="Proteomes" id="UP000219338">
    <property type="component" value="Unassembled WGS sequence"/>
</dbReference>
<dbReference type="AlphaFoldDB" id="A0A284RDU7"/>
<dbReference type="EMBL" id="FUEG01000007">
    <property type="protein sequence ID" value="SJL06934.1"/>
    <property type="molecule type" value="Genomic_DNA"/>
</dbReference>
<name>A0A284RDU7_ARMOS</name>
<accession>A0A284RDU7</accession>
<reference evidence="2" key="1">
    <citation type="journal article" date="2017" name="Nat. Ecol. Evol.">
        <title>Genome expansion and lineage-specific genetic innovations in the forest pathogenic fungi Armillaria.</title>
        <authorList>
            <person name="Sipos G."/>
            <person name="Prasanna A.N."/>
            <person name="Walter M.C."/>
            <person name="O'Connor E."/>
            <person name="Balint B."/>
            <person name="Krizsan K."/>
            <person name="Kiss B."/>
            <person name="Hess J."/>
            <person name="Varga T."/>
            <person name="Slot J."/>
            <person name="Riley R."/>
            <person name="Boka B."/>
            <person name="Rigling D."/>
            <person name="Barry K."/>
            <person name="Lee J."/>
            <person name="Mihaltcheva S."/>
            <person name="LaButti K."/>
            <person name="Lipzen A."/>
            <person name="Waldron R."/>
            <person name="Moloney N.M."/>
            <person name="Sperisen C."/>
            <person name="Kredics L."/>
            <person name="Vagvoelgyi C."/>
            <person name="Patrignani A."/>
            <person name="Fitzpatrick D."/>
            <person name="Nagy I."/>
            <person name="Doyle S."/>
            <person name="Anderson J.B."/>
            <person name="Grigoriev I.V."/>
            <person name="Gueldener U."/>
            <person name="Muensterkoetter M."/>
            <person name="Nagy L.G."/>
        </authorList>
    </citation>
    <scope>NUCLEOTIDE SEQUENCE [LARGE SCALE GENOMIC DNA]</scope>
    <source>
        <strain evidence="2">C18/9</strain>
    </source>
</reference>
<evidence type="ECO:0000313" key="1">
    <source>
        <dbReference type="EMBL" id="SJL06934.1"/>
    </source>
</evidence>
<protein>
    <submittedName>
        <fullName evidence="1">Uncharacterized protein</fullName>
    </submittedName>
</protein>
<proteinExistence type="predicted"/>
<gene>
    <name evidence="1" type="ORF">ARMOST_10276</name>
</gene>
<keyword evidence="2" id="KW-1185">Reference proteome</keyword>
<organism evidence="1 2">
    <name type="scientific">Armillaria ostoyae</name>
    <name type="common">Armillaria root rot fungus</name>
    <dbReference type="NCBI Taxonomy" id="47428"/>
    <lineage>
        <taxon>Eukaryota</taxon>
        <taxon>Fungi</taxon>
        <taxon>Dikarya</taxon>
        <taxon>Basidiomycota</taxon>
        <taxon>Agaricomycotina</taxon>
        <taxon>Agaricomycetes</taxon>
        <taxon>Agaricomycetidae</taxon>
        <taxon>Agaricales</taxon>
        <taxon>Marasmiineae</taxon>
        <taxon>Physalacriaceae</taxon>
        <taxon>Armillaria</taxon>
    </lineage>
</organism>
<evidence type="ECO:0000313" key="2">
    <source>
        <dbReference type="Proteomes" id="UP000219338"/>
    </source>
</evidence>
<dbReference type="OrthoDB" id="2989705at2759"/>